<keyword evidence="19" id="KW-0670">Pyruvate</keyword>
<keyword evidence="12 15" id="KW-0460">Magnesium</keyword>
<keyword evidence="8 15" id="KW-0479">Metal-binding</keyword>
<dbReference type="InterPro" id="IPR023151">
    <property type="entry name" value="PEP_util_CS"/>
</dbReference>
<comment type="cofactor">
    <cofactor evidence="1 15">
        <name>Mg(2+)</name>
        <dbReference type="ChEBI" id="CHEBI:18420"/>
    </cofactor>
</comment>
<dbReference type="EMBL" id="CP022743">
    <property type="protein sequence ID" value="ASU34766.1"/>
    <property type="molecule type" value="Genomic_DNA"/>
</dbReference>
<dbReference type="SUPFAM" id="SSF51621">
    <property type="entry name" value="Phosphoenolpyruvate/pyruvate domain"/>
    <property type="match status" value="1"/>
</dbReference>
<evidence type="ECO:0000256" key="1">
    <source>
        <dbReference type="ARBA" id="ARBA00001946"/>
    </source>
</evidence>
<feature type="domain" description="Pyruvate phosphate dikinase AMP/ATP-binding" evidence="17">
    <location>
        <begin position="17"/>
        <end position="345"/>
    </location>
</feature>
<evidence type="ECO:0000256" key="8">
    <source>
        <dbReference type="ARBA" id="ARBA00022723"/>
    </source>
</evidence>
<keyword evidence="11 15" id="KW-0067">ATP-binding</keyword>
<dbReference type="PIRSF" id="PIRSF000854">
    <property type="entry name" value="PEP_synthase"/>
    <property type="match status" value="1"/>
</dbReference>
<dbReference type="InterPro" id="IPR002192">
    <property type="entry name" value="PPDK_AMP/ATP-bd"/>
</dbReference>
<dbReference type="InterPro" id="IPR040442">
    <property type="entry name" value="Pyrv_kinase-like_dom_sf"/>
</dbReference>
<sequence>MENCIKKFSEIGIKDIAEVGGKNASLGEMFNCLIPKGVLIPNGFAITSAAYRYFISFNKLEEKLNDLMKELDRDTYFNLSKIGFKARELMFQGVVPNDLRLAIIDAYDYLFEFKDPAVAVRSSATAEDLPEASFAGQHESFLNITGHAALLGAVKLCFASLYTDRAIKYREDKGFAHDKVFLSVGVQLMVRADLGCSGVGFTLEPESGFRDVVHLAGVWGLGENMVQGSVTPDEFLVFKPSLKNKMKAIIRKSLGSKSEMMVYSNTEDKANSTVNINTPWELRGQFVLQDAEIEQLGNWALVIEEHYQKPMDFEWAKDGINHQLYIIQARPETVHSREKTVKIKSYQIKQKGEIIASGKAVGNKIVCGFARVLTSTGEAGKLKAGDILVTDTTSPDWDPILKKVSGIVTNKGGRTSHAAIIARELGAVAVVGAQNATENIRDGELITLSCAEGEIGNVYRGKCIWTETETDISKIHLPELVKAQLIIGDPDQAFQLSLYPNDGVGLMRMEFIISNYVKIHPMALVNFERVTEETERLEINNLTLLYQDKRQYFIDKLSQGVATIAAAFYPKEVIVRMSDFKTNEYAGLLGGRYFEPEEENPMIGFRGASRYYNERYREGFRLECEAMKVVRDEMGLTNVKLMIPFCRTVGEGEKVVNLMHEYGLERGKNALEIFVMAEIPSNVLLAEEFAQIFDGFSIGSNDLTQLTLGIDRDSALIADLFDEQNSATKQLIVSMIKKAKKLNKKVGLCGQAPSDSPAFTQLLVETGIDSIAFNHDALIRGIQNINDALAQQNKSYLREHQTV</sequence>
<dbReference type="SUPFAM" id="SSF52009">
    <property type="entry name" value="Phosphohistidine domain"/>
    <property type="match status" value="1"/>
</dbReference>
<evidence type="ECO:0000256" key="13">
    <source>
        <dbReference type="ARBA" id="ARBA00033470"/>
    </source>
</evidence>
<dbReference type="Gene3D" id="3.20.20.60">
    <property type="entry name" value="Phosphoenolpyruvate-binding domains"/>
    <property type="match status" value="1"/>
</dbReference>
<evidence type="ECO:0000256" key="9">
    <source>
        <dbReference type="ARBA" id="ARBA00022741"/>
    </source>
</evidence>
<keyword evidence="7 15" id="KW-0808">Transferase</keyword>
<evidence type="ECO:0000259" key="18">
    <source>
        <dbReference type="Pfam" id="PF02896"/>
    </source>
</evidence>
<evidence type="ECO:0000256" key="12">
    <source>
        <dbReference type="ARBA" id="ARBA00022842"/>
    </source>
</evidence>
<dbReference type="Gene3D" id="3.50.30.10">
    <property type="entry name" value="Phosphohistidine domain"/>
    <property type="match status" value="1"/>
</dbReference>
<dbReference type="NCBIfam" id="NF005057">
    <property type="entry name" value="PRK06464.1"/>
    <property type="match status" value="1"/>
</dbReference>
<evidence type="ECO:0000256" key="7">
    <source>
        <dbReference type="ARBA" id="ARBA00022679"/>
    </source>
</evidence>
<keyword evidence="20" id="KW-1185">Reference proteome</keyword>
<comment type="pathway">
    <text evidence="3 15">Carbohydrate biosynthesis; gluconeogenesis.</text>
</comment>
<dbReference type="SUPFAM" id="SSF56059">
    <property type="entry name" value="Glutathione synthetase ATP-binding domain-like"/>
    <property type="match status" value="1"/>
</dbReference>
<dbReference type="AlphaFoldDB" id="A0A223NY66"/>
<accession>A0A223NY66</accession>
<dbReference type="UniPathway" id="UPA00138"/>
<evidence type="ECO:0000313" key="19">
    <source>
        <dbReference type="EMBL" id="ASU34766.1"/>
    </source>
</evidence>
<dbReference type="FunFam" id="3.30.470.20:FF:000017">
    <property type="entry name" value="Phosphoenolpyruvate synthase"/>
    <property type="match status" value="1"/>
</dbReference>
<dbReference type="RefSeq" id="WP_094571075.1">
    <property type="nucleotide sequence ID" value="NZ_CP022743.1"/>
</dbReference>
<dbReference type="InterPro" id="IPR000121">
    <property type="entry name" value="PEP_util_C"/>
</dbReference>
<dbReference type="PROSITE" id="PS00742">
    <property type="entry name" value="PEP_ENZYMES_2"/>
    <property type="match status" value="1"/>
</dbReference>
<dbReference type="Pfam" id="PF02896">
    <property type="entry name" value="PEP-utilizers_C"/>
    <property type="match status" value="1"/>
</dbReference>
<evidence type="ECO:0000256" key="3">
    <source>
        <dbReference type="ARBA" id="ARBA00004742"/>
    </source>
</evidence>
<evidence type="ECO:0000256" key="6">
    <source>
        <dbReference type="ARBA" id="ARBA00021623"/>
    </source>
</evidence>
<comment type="function">
    <text evidence="2 15">Catalyzes the phosphorylation of pyruvate to phosphoenolpyruvate.</text>
</comment>
<dbReference type="PROSITE" id="PS00370">
    <property type="entry name" value="PEP_ENZYMES_PHOS_SITE"/>
    <property type="match status" value="1"/>
</dbReference>
<feature type="domain" description="PEP-utilising enzyme C-terminal" evidence="18">
    <location>
        <begin position="486"/>
        <end position="780"/>
    </location>
</feature>
<protein>
    <recommendedName>
        <fullName evidence="6 15">Phosphoenolpyruvate synthase</fullName>
        <shortName evidence="15">PEP synthase</shortName>
        <ecNumber evidence="5 15">2.7.9.2</ecNumber>
    </recommendedName>
    <alternativeName>
        <fullName evidence="13 15">Pyruvate, water dikinase</fullName>
    </alternativeName>
</protein>
<dbReference type="Proteomes" id="UP000215002">
    <property type="component" value="Chromosome"/>
</dbReference>
<dbReference type="NCBIfam" id="TIGR01418">
    <property type="entry name" value="PEP_synth"/>
    <property type="match status" value="1"/>
</dbReference>
<name>A0A223NY66_9SPHI</name>
<evidence type="ECO:0000256" key="14">
    <source>
        <dbReference type="ARBA" id="ARBA00047700"/>
    </source>
</evidence>
<dbReference type="InterPro" id="IPR018274">
    <property type="entry name" value="PEP_util_AS"/>
</dbReference>
<dbReference type="Gene3D" id="3.30.1490.20">
    <property type="entry name" value="ATP-grasp fold, A domain"/>
    <property type="match status" value="1"/>
</dbReference>
<evidence type="ECO:0000259" key="16">
    <source>
        <dbReference type="Pfam" id="PF00391"/>
    </source>
</evidence>
<feature type="domain" description="PEP-utilising enzyme mobile" evidence="16">
    <location>
        <begin position="383"/>
        <end position="453"/>
    </location>
</feature>
<dbReference type="GO" id="GO:0008986">
    <property type="term" value="F:pyruvate, water dikinase activity"/>
    <property type="evidence" value="ECO:0007669"/>
    <property type="project" value="UniProtKB-EC"/>
</dbReference>
<evidence type="ECO:0000256" key="15">
    <source>
        <dbReference type="PIRNR" id="PIRNR000854"/>
    </source>
</evidence>
<dbReference type="EC" id="2.7.9.2" evidence="5 15"/>
<evidence type="ECO:0000256" key="4">
    <source>
        <dbReference type="ARBA" id="ARBA00007837"/>
    </source>
</evidence>
<dbReference type="InterPro" id="IPR015813">
    <property type="entry name" value="Pyrv/PenolPyrv_kinase-like_dom"/>
</dbReference>
<comment type="catalytic activity">
    <reaction evidence="14 15">
        <text>pyruvate + ATP + H2O = phosphoenolpyruvate + AMP + phosphate + 2 H(+)</text>
        <dbReference type="Rhea" id="RHEA:11364"/>
        <dbReference type="ChEBI" id="CHEBI:15361"/>
        <dbReference type="ChEBI" id="CHEBI:15377"/>
        <dbReference type="ChEBI" id="CHEBI:15378"/>
        <dbReference type="ChEBI" id="CHEBI:30616"/>
        <dbReference type="ChEBI" id="CHEBI:43474"/>
        <dbReference type="ChEBI" id="CHEBI:58702"/>
        <dbReference type="ChEBI" id="CHEBI:456215"/>
        <dbReference type="EC" id="2.7.9.2"/>
    </reaction>
</comment>
<dbReference type="PANTHER" id="PTHR43030:SF1">
    <property type="entry name" value="PHOSPHOENOLPYRUVATE SYNTHASE"/>
    <property type="match status" value="1"/>
</dbReference>
<dbReference type="KEGG" id="muc:MuYL_2879"/>
<dbReference type="Pfam" id="PF00391">
    <property type="entry name" value="PEP-utilizers"/>
    <property type="match status" value="1"/>
</dbReference>
<evidence type="ECO:0000256" key="11">
    <source>
        <dbReference type="ARBA" id="ARBA00022840"/>
    </source>
</evidence>
<dbReference type="OrthoDB" id="9765468at2"/>
<dbReference type="Gene3D" id="3.30.470.20">
    <property type="entry name" value="ATP-grasp fold, B domain"/>
    <property type="match status" value="1"/>
</dbReference>
<reference evidence="19 20" key="1">
    <citation type="submission" date="2017-08" db="EMBL/GenBank/DDBJ databases">
        <title>Complete genome sequence of Mucilaginibacter sp. strain BJC16-A31.</title>
        <authorList>
            <consortium name="Henan University of Science and Technology"/>
            <person name="You X."/>
        </authorList>
    </citation>
    <scope>NUCLEOTIDE SEQUENCE [LARGE SCALE GENOMIC DNA]</scope>
    <source>
        <strain evidence="19 20">BJC16-A31</strain>
    </source>
</reference>
<dbReference type="GO" id="GO:0046872">
    <property type="term" value="F:metal ion binding"/>
    <property type="evidence" value="ECO:0007669"/>
    <property type="project" value="UniProtKB-KW"/>
</dbReference>
<gene>
    <name evidence="19" type="ORF">MuYL_2879</name>
</gene>
<dbReference type="InterPro" id="IPR036637">
    <property type="entry name" value="Phosphohistidine_dom_sf"/>
</dbReference>
<dbReference type="Pfam" id="PF01326">
    <property type="entry name" value="PPDK_N"/>
    <property type="match status" value="1"/>
</dbReference>
<dbReference type="InterPro" id="IPR008279">
    <property type="entry name" value="PEP-util_enz_mobile_dom"/>
</dbReference>
<keyword evidence="10 15" id="KW-0418">Kinase</keyword>
<keyword evidence="9 15" id="KW-0547">Nucleotide-binding</keyword>
<evidence type="ECO:0000256" key="5">
    <source>
        <dbReference type="ARBA" id="ARBA00011996"/>
    </source>
</evidence>
<evidence type="ECO:0000256" key="10">
    <source>
        <dbReference type="ARBA" id="ARBA00022777"/>
    </source>
</evidence>
<organism evidence="19 20">
    <name type="scientific">Mucilaginibacter xinganensis</name>
    <dbReference type="NCBI Taxonomy" id="1234841"/>
    <lineage>
        <taxon>Bacteria</taxon>
        <taxon>Pseudomonadati</taxon>
        <taxon>Bacteroidota</taxon>
        <taxon>Sphingobacteriia</taxon>
        <taxon>Sphingobacteriales</taxon>
        <taxon>Sphingobacteriaceae</taxon>
        <taxon>Mucilaginibacter</taxon>
    </lineage>
</organism>
<dbReference type="InterPro" id="IPR006319">
    <property type="entry name" value="PEP_synth"/>
</dbReference>
<dbReference type="GO" id="GO:0005524">
    <property type="term" value="F:ATP binding"/>
    <property type="evidence" value="ECO:0007669"/>
    <property type="project" value="UniProtKB-KW"/>
</dbReference>
<evidence type="ECO:0000259" key="17">
    <source>
        <dbReference type="Pfam" id="PF01326"/>
    </source>
</evidence>
<evidence type="ECO:0000313" key="20">
    <source>
        <dbReference type="Proteomes" id="UP000215002"/>
    </source>
</evidence>
<comment type="similarity">
    <text evidence="4 15">Belongs to the PEP-utilizing enzyme family.</text>
</comment>
<dbReference type="PRINTS" id="PR01736">
    <property type="entry name" value="PHPHTRNFRASE"/>
</dbReference>
<dbReference type="InterPro" id="IPR013815">
    <property type="entry name" value="ATP_grasp_subdomain_1"/>
</dbReference>
<dbReference type="FunFam" id="3.30.1490.20:FF:000010">
    <property type="entry name" value="Phosphoenolpyruvate synthase"/>
    <property type="match status" value="1"/>
</dbReference>
<dbReference type="GO" id="GO:0006094">
    <property type="term" value="P:gluconeogenesis"/>
    <property type="evidence" value="ECO:0007669"/>
    <property type="project" value="UniProtKB-UniPathway"/>
</dbReference>
<proteinExistence type="inferred from homology"/>
<evidence type="ECO:0000256" key="2">
    <source>
        <dbReference type="ARBA" id="ARBA00002988"/>
    </source>
</evidence>
<dbReference type="PANTHER" id="PTHR43030">
    <property type="entry name" value="PHOSPHOENOLPYRUVATE SYNTHASE"/>
    <property type="match status" value="1"/>
</dbReference>